<feature type="transmembrane region" description="Helical" evidence="1">
    <location>
        <begin position="141"/>
        <end position="164"/>
    </location>
</feature>
<dbReference type="Pfam" id="PF07662">
    <property type="entry name" value="Nucleos_tra2_C"/>
    <property type="match status" value="1"/>
</dbReference>
<keyword evidence="1" id="KW-1133">Transmembrane helix</keyword>
<comment type="caution">
    <text evidence="3">The sequence shown here is derived from an EMBL/GenBank/DDBJ whole genome shotgun (WGS) entry which is preliminary data.</text>
</comment>
<dbReference type="PANTHER" id="PTHR10590:SF4">
    <property type="entry name" value="SOLUTE CARRIER FAMILY 28 MEMBER 3"/>
    <property type="match status" value="1"/>
</dbReference>
<evidence type="ECO:0000256" key="1">
    <source>
        <dbReference type="SAM" id="Phobius"/>
    </source>
</evidence>
<evidence type="ECO:0000313" key="4">
    <source>
        <dbReference type="Proteomes" id="UP000245119"/>
    </source>
</evidence>
<dbReference type="STRING" id="400727.A0A2T7PN19"/>
<keyword evidence="1" id="KW-0812">Transmembrane</keyword>
<keyword evidence="4" id="KW-1185">Reference proteome</keyword>
<dbReference type="AlphaFoldDB" id="A0A2T7PN19"/>
<feature type="domain" description="Concentrative nucleoside transporter C-terminal" evidence="2">
    <location>
        <begin position="100"/>
        <end position="165"/>
    </location>
</feature>
<keyword evidence="1" id="KW-0472">Membrane</keyword>
<dbReference type="InterPro" id="IPR011657">
    <property type="entry name" value="CNT_C_dom"/>
</dbReference>
<dbReference type="InterPro" id="IPR008276">
    <property type="entry name" value="C_nuclsd_transpt"/>
</dbReference>
<name>A0A2T7PN19_POMCA</name>
<dbReference type="GO" id="GO:0005886">
    <property type="term" value="C:plasma membrane"/>
    <property type="evidence" value="ECO:0007669"/>
    <property type="project" value="TreeGrafter"/>
</dbReference>
<dbReference type="GO" id="GO:0005415">
    <property type="term" value="F:nucleoside:sodium symporter activity"/>
    <property type="evidence" value="ECO:0007669"/>
    <property type="project" value="TreeGrafter"/>
</dbReference>
<accession>A0A2T7PN19</accession>
<gene>
    <name evidence="3" type="ORF">C0Q70_06093</name>
</gene>
<dbReference type="EMBL" id="PZQS01000003">
    <property type="protein sequence ID" value="PVD34815.1"/>
    <property type="molecule type" value="Genomic_DNA"/>
</dbReference>
<reference evidence="3 4" key="1">
    <citation type="submission" date="2018-04" db="EMBL/GenBank/DDBJ databases">
        <title>The genome of golden apple snail Pomacea canaliculata provides insight into stress tolerance and invasive adaptation.</title>
        <authorList>
            <person name="Liu C."/>
            <person name="Liu B."/>
            <person name="Ren Y."/>
            <person name="Zhang Y."/>
            <person name="Wang H."/>
            <person name="Li S."/>
            <person name="Jiang F."/>
            <person name="Yin L."/>
            <person name="Zhang G."/>
            <person name="Qian W."/>
            <person name="Fan W."/>
        </authorList>
    </citation>
    <scope>NUCLEOTIDE SEQUENCE [LARGE SCALE GENOMIC DNA]</scope>
    <source>
        <strain evidence="3">SZHN2017</strain>
        <tissue evidence="3">Muscle</tissue>
    </source>
</reference>
<proteinExistence type="predicted"/>
<evidence type="ECO:0000313" key="3">
    <source>
        <dbReference type="EMBL" id="PVD34815.1"/>
    </source>
</evidence>
<dbReference type="OrthoDB" id="6075923at2759"/>
<feature type="transmembrane region" description="Helical" evidence="1">
    <location>
        <begin position="110"/>
        <end position="135"/>
    </location>
</feature>
<sequence length="187" mass="19925">MHSLTQTLSILFISTLTEDPRVPVVPFRAVHGRGAGGLPPGGDADGAEAGQLQLRVHAQDAAVYPKPQHDGEIPGGLRNHTFTYVGDDIVLDSWNMTLTEGFISRRSEAIATFALCGFSGVLSLFITMGIIMTLVPHRRAWLAPMAIPLLVAGNFSNFMVGCFAGKHCPWHVLLAVLGGTVAVACHV</sequence>
<protein>
    <recommendedName>
        <fullName evidence="2">Concentrative nucleoside transporter C-terminal domain-containing protein</fullName>
    </recommendedName>
</protein>
<evidence type="ECO:0000259" key="2">
    <source>
        <dbReference type="Pfam" id="PF07662"/>
    </source>
</evidence>
<dbReference type="PANTHER" id="PTHR10590">
    <property type="entry name" value="SODIUM/NUCLEOSIDE COTRANSPORTER"/>
    <property type="match status" value="1"/>
</dbReference>
<dbReference type="Proteomes" id="UP000245119">
    <property type="component" value="Linkage Group LG3"/>
</dbReference>
<organism evidence="3 4">
    <name type="scientific">Pomacea canaliculata</name>
    <name type="common">Golden apple snail</name>
    <dbReference type="NCBI Taxonomy" id="400727"/>
    <lineage>
        <taxon>Eukaryota</taxon>
        <taxon>Metazoa</taxon>
        <taxon>Spiralia</taxon>
        <taxon>Lophotrochozoa</taxon>
        <taxon>Mollusca</taxon>
        <taxon>Gastropoda</taxon>
        <taxon>Caenogastropoda</taxon>
        <taxon>Architaenioglossa</taxon>
        <taxon>Ampullarioidea</taxon>
        <taxon>Ampullariidae</taxon>
        <taxon>Pomacea</taxon>
    </lineage>
</organism>